<sequence>MTAEFGESELTLLVKRRAISEEPYEIKANAEERAALAKRFGLSEVKSLKATLKLTPDGSTINADGTFSGHWIQPCAVAGEDFPVRLDEPLHFRFVQAREEVPDEEIELEADDLDTIDYDGEIFDLGEAVAQSLGLAIDPFATGPDADTARKETGILAEGEQDGPMAEMLAALKKS</sequence>
<dbReference type="AlphaFoldDB" id="A0A6I4SRX8"/>
<dbReference type="Pfam" id="PF02620">
    <property type="entry name" value="YceD"/>
    <property type="match status" value="1"/>
</dbReference>
<organism evidence="1 2">
    <name type="scientific">Pontixanthobacter gangjinensis</name>
    <dbReference type="NCBI Taxonomy" id="1028742"/>
    <lineage>
        <taxon>Bacteria</taxon>
        <taxon>Pseudomonadati</taxon>
        <taxon>Pseudomonadota</taxon>
        <taxon>Alphaproteobacteria</taxon>
        <taxon>Sphingomonadales</taxon>
        <taxon>Erythrobacteraceae</taxon>
        <taxon>Pontixanthobacter</taxon>
    </lineage>
</organism>
<evidence type="ECO:0000313" key="1">
    <source>
        <dbReference type="EMBL" id="MXO57870.1"/>
    </source>
</evidence>
<dbReference type="RefSeq" id="WP_160598901.1">
    <property type="nucleotide sequence ID" value="NZ_WTYS01000001.1"/>
</dbReference>
<reference evidence="1 2" key="1">
    <citation type="submission" date="2019-12" db="EMBL/GenBank/DDBJ databases">
        <title>Genomic-based taxomic classification of the family Erythrobacteraceae.</title>
        <authorList>
            <person name="Xu L."/>
        </authorList>
    </citation>
    <scope>NUCLEOTIDE SEQUENCE [LARGE SCALE GENOMIC DNA]</scope>
    <source>
        <strain evidence="1 2">JCM 17802</strain>
    </source>
</reference>
<proteinExistence type="predicted"/>
<accession>A0A6I4SRX8</accession>
<keyword evidence="2" id="KW-1185">Reference proteome</keyword>
<comment type="caution">
    <text evidence="1">The sequence shown here is derived from an EMBL/GenBank/DDBJ whole genome shotgun (WGS) entry which is preliminary data.</text>
</comment>
<dbReference type="InterPro" id="IPR003772">
    <property type="entry name" value="YceD"/>
</dbReference>
<protein>
    <submittedName>
        <fullName evidence="1">DUF177 domain-containing protein</fullName>
    </submittedName>
</protein>
<dbReference type="Proteomes" id="UP000468943">
    <property type="component" value="Unassembled WGS sequence"/>
</dbReference>
<name>A0A6I4SRX8_9SPHN</name>
<evidence type="ECO:0000313" key="2">
    <source>
        <dbReference type="Proteomes" id="UP000468943"/>
    </source>
</evidence>
<gene>
    <name evidence="1" type="ORF">GRI36_13410</name>
</gene>
<dbReference type="OrthoDB" id="8443793at2"/>
<dbReference type="EMBL" id="WTYS01000001">
    <property type="protein sequence ID" value="MXO57870.1"/>
    <property type="molecule type" value="Genomic_DNA"/>
</dbReference>